<organism evidence="2">
    <name type="scientific">Solanum chilense</name>
    <name type="common">Tomato</name>
    <name type="synonym">Lycopersicon chilense</name>
    <dbReference type="NCBI Taxonomy" id="4083"/>
    <lineage>
        <taxon>Eukaryota</taxon>
        <taxon>Viridiplantae</taxon>
        <taxon>Streptophyta</taxon>
        <taxon>Embryophyta</taxon>
        <taxon>Tracheophyta</taxon>
        <taxon>Spermatophyta</taxon>
        <taxon>Magnoliopsida</taxon>
        <taxon>eudicotyledons</taxon>
        <taxon>Gunneridae</taxon>
        <taxon>Pentapetalae</taxon>
        <taxon>asterids</taxon>
        <taxon>lamiids</taxon>
        <taxon>Solanales</taxon>
        <taxon>Solanaceae</taxon>
        <taxon>Solanoideae</taxon>
        <taxon>Solaneae</taxon>
        <taxon>Solanum</taxon>
        <taxon>Solanum subgen. Lycopersicon</taxon>
    </lineage>
</organism>
<evidence type="ECO:0000256" key="1">
    <source>
        <dbReference type="SAM" id="MobiDB-lite"/>
    </source>
</evidence>
<feature type="region of interest" description="Disordered" evidence="1">
    <location>
        <begin position="174"/>
        <end position="223"/>
    </location>
</feature>
<sequence length="292" mass="32255">MSYQKRKRTERAPKDPEEVSVVEVGPDGLTSIVKHLLSEVEHRMCARHILANWAKYYRGLERRNQFWKCVRITFEAELKANLVHMALLDFVDAGSSNKVGTCRAIPKPRVRPRKTPTTTTTDGEPSKLKGTPRKTNVNLDAPPPRPMGRPRKTTNNEASARICGPIATSTIGRERDTKPVRSDTTPARGRGIGIGRVDKTHARGRGIGIGRGRGISNTSVQAPGRGRGFKVPLSGIGVSKRISLHEWFENSTSYTTNDPPNPLFSPVHSQFNAVPTKRSRTVGMRALLLKIA</sequence>
<reference evidence="2" key="1">
    <citation type="submission" date="2019-05" db="EMBL/GenBank/DDBJ databases">
        <title>The de novo reference genome and transcriptome assemblies of the wild tomato species Solanum chilense.</title>
        <authorList>
            <person name="Stam R."/>
            <person name="Nosenko T."/>
            <person name="Hoerger A.C."/>
            <person name="Stephan W."/>
            <person name="Seidel M.A."/>
            <person name="Kuhn J.M.M."/>
            <person name="Haberer G."/>
            <person name="Tellier A."/>
        </authorList>
    </citation>
    <scope>NUCLEOTIDE SEQUENCE</scope>
    <source>
        <tissue evidence="2">Mature leaves</tissue>
    </source>
</reference>
<feature type="region of interest" description="Disordered" evidence="1">
    <location>
        <begin position="107"/>
        <end position="156"/>
    </location>
</feature>
<protein>
    <submittedName>
        <fullName evidence="2">Uncharacterized protein</fullName>
    </submittedName>
</protein>
<comment type="caution">
    <text evidence="2">The sequence shown here is derived from an EMBL/GenBank/DDBJ whole genome shotgun (WGS) entry which is preliminary data.</text>
</comment>
<dbReference type="AlphaFoldDB" id="A0A6N2BB57"/>
<evidence type="ECO:0000313" key="2">
    <source>
        <dbReference type="EMBL" id="TMW92202.1"/>
    </source>
</evidence>
<name>A0A6N2BB57_SOLCI</name>
<gene>
    <name evidence="2" type="ORF">EJD97_013359</name>
</gene>
<accession>A0A6N2BB57</accession>
<dbReference type="EMBL" id="RXGB01003424">
    <property type="protein sequence ID" value="TMW92202.1"/>
    <property type="molecule type" value="Genomic_DNA"/>
</dbReference>
<proteinExistence type="predicted"/>